<dbReference type="InterPro" id="IPR034139">
    <property type="entry name" value="TOPRIM_OLD"/>
</dbReference>
<organism evidence="4 5">
    <name type="scientific">Streptomyces griseus</name>
    <dbReference type="NCBI Taxonomy" id="1911"/>
    <lineage>
        <taxon>Bacteria</taxon>
        <taxon>Bacillati</taxon>
        <taxon>Actinomycetota</taxon>
        <taxon>Actinomycetes</taxon>
        <taxon>Kitasatosporales</taxon>
        <taxon>Streptomycetaceae</taxon>
        <taxon>Streptomyces</taxon>
    </lineage>
</organism>
<evidence type="ECO:0000313" key="5">
    <source>
        <dbReference type="Proteomes" id="UP000254150"/>
    </source>
</evidence>
<evidence type="ECO:0000259" key="2">
    <source>
        <dbReference type="Pfam" id="PF13304"/>
    </source>
</evidence>
<evidence type="ECO:0000256" key="1">
    <source>
        <dbReference type="SAM" id="MobiDB-lite"/>
    </source>
</evidence>
<dbReference type="SUPFAM" id="SSF52540">
    <property type="entry name" value="P-loop containing nucleoside triphosphate hydrolases"/>
    <property type="match status" value="1"/>
</dbReference>
<dbReference type="PANTHER" id="PTHR43581">
    <property type="entry name" value="ATP/GTP PHOSPHATASE"/>
    <property type="match status" value="1"/>
</dbReference>
<feature type="domain" description="OLD protein-like TOPRIM" evidence="3">
    <location>
        <begin position="406"/>
        <end position="475"/>
    </location>
</feature>
<dbReference type="EMBL" id="UHID01000005">
    <property type="protein sequence ID" value="SUP36487.1"/>
    <property type="molecule type" value="Genomic_DNA"/>
</dbReference>
<dbReference type="Gene3D" id="3.40.50.300">
    <property type="entry name" value="P-loop containing nucleotide triphosphate hydrolases"/>
    <property type="match status" value="1"/>
</dbReference>
<gene>
    <name evidence="4" type="ORF">NCTC7807_02292</name>
</gene>
<protein>
    <submittedName>
        <fullName evidence="4">Predicted ATPase</fullName>
    </submittedName>
</protein>
<evidence type="ECO:0000313" key="4">
    <source>
        <dbReference type="EMBL" id="SUP36487.1"/>
    </source>
</evidence>
<feature type="region of interest" description="Disordered" evidence="1">
    <location>
        <begin position="590"/>
        <end position="615"/>
    </location>
</feature>
<proteinExistence type="predicted"/>
<accession>A0A380NBD9</accession>
<sequence length="615" mass="67988">MKVRRLTLQNFRGVRAGTVYLTGHSLLVGSNSVGKSTVCEALELVLGPERMFRRPVVDEHDFYGSRYQETDGDLPEIRVEAVLTDLSPAAERRFASHIRRWSEEHREFADLAEGGAADPDAGEWCLPVVFIGRFDPQEDDFFGATFFAHPESVSDDFTEETSELGSRLTPFKREDKRHCGFLYLRPNRTGSRALTFQRGSLLDTIVRLEAEQAGPLWEKALADVAAVALASDDSGFAKIRSEVRRRVERFLSLAGDSDPVDVRVSELTREHLREVLRLFIATQPGEHPVPFNRLSTGSLNLLVFALLMYIAELKGDHSVIFAMEEPEIALPPHAQRRLVDFAVRHMGQTIVTSHSPYVIERFEPDHIVVLDRDTAGALTSSTVVLPDDFKAKQYRARQRQFAEAVLARAVVVVEGATEADVMPAVADVLEQDPSVDYVHPDLAGVTFFDAEGDSSVPKYAPVFKVLGKPVYGIHDDPVRAFTDDVAAKTADFTRYKVIPYGGVEDLLTQEIAPAVLRRFLVSVAQRPDYPTKCGSLRDGMDEQAVRKLAWDVLKGRKGDGYGALLIATCTSRAELPDSFAEFLLQVDRDLRPPTDAPGAGASTDAAGVGDEPDGY</sequence>
<name>A0A380NBD9_STRGR</name>
<dbReference type="InterPro" id="IPR003959">
    <property type="entry name" value="ATPase_AAA_core"/>
</dbReference>
<feature type="domain" description="ATPase AAA-type core" evidence="2">
    <location>
        <begin position="27"/>
        <end position="360"/>
    </location>
</feature>
<dbReference type="Pfam" id="PF13304">
    <property type="entry name" value="AAA_21"/>
    <property type="match status" value="1"/>
</dbReference>
<evidence type="ECO:0000259" key="3">
    <source>
        <dbReference type="Pfam" id="PF20469"/>
    </source>
</evidence>
<dbReference type="InterPro" id="IPR051396">
    <property type="entry name" value="Bact_Antivir_Def_Nuclease"/>
</dbReference>
<dbReference type="InterPro" id="IPR027417">
    <property type="entry name" value="P-loop_NTPase"/>
</dbReference>
<dbReference type="Proteomes" id="UP000254150">
    <property type="component" value="Unassembled WGS sequence"/>
</dbReference>
<dbReference type="PANTHER" id="PTHR43581:SF4">
    <property type="entry name" value="ATP_GTP PHOSPHATASE"/>
    <property type="match status" value="1"/>
</dbReference>
<dbReference type="Pfam" id="PF20469">
    <property type="entry name" value="OLD-like_TOPRIM"/>
    <property type="match status" value="1"/>
</dbReference>
<reference evidence="4 5" key="1">
    <citation type="submission" date="2018-06" db="EMBL/GenBank/DDBJ databases">
        <authorList>
            <consortium name="Pathogen Informatics"/>
            <person name="Doyle S."/>
        </authorList>
    </citation>
    <scope>NUCLEOTIDE SEQUENCE [LARGE SCALE GENOMIC DNA]</scope>
    <source>
        <strain evidence="4 5">NCTC7807</strain>
    </source>
</reference>
<dbReference type="AlphaFoldDB" id="A0A380NBD9"/>